<dbReference type="PRINTS" id="PR00411">
    <property type="entry name" value="PNDRDTASEI"/>
</dbReference>
<dbReference type="Proteomes" id="UP000621631">
    <property type="component" value="Unassembled WGS sequence"/>
</dbReference>
<dbReference type="Gene3D" id="3.40.50.720">
    <property type="entry name" value="NAD(P)-binding Rossmann-like Domain"/>
    <property type="match status" value="1"/>
</dbReference>
<dbReference type="NCBIfam" id="NF006162">
    <property type="entry name" value="PRK08306.1"/>
    <property type="match status" value="1"/>
</dbReference>
<keyword evidence="4" id="KW-1185">Reference proteome</keyword>
<dbReference type="EMBL" id="JACWEZ010000016">
    <property type="protein sequence ID" value="MBD1224350.1"/>
    <property type="molecule type" value="Genomic_DNA"/>
</dbReference>
<dbReference type="InterPro" id="IPR014215">
    <property type="entry name" value="Dipicolinic_acid_synth_A"/>
</dbReference>
<evidence type="ECO:0000259" key="1">
    <source>
        <dbReference type="Pfam" id="PF01262"/>
    </source>
</evidence>
<comment type="caution">
    <text evidence="3">The sequence shown here is derived from an EMBL/GenBank/DDBJ whole genome shotgun (WGS) entry which is preliminary data.</text>
</comment>
<name>A0ABR7VR15_VIRHA</name>
<dbReference type="RefSeq" id="WP_019379262.1">
    <property type="nucleotide sequence ID" value="NZ_JACWEZ010000016.1"/>
</dbReference>
<protein>
    <submittedName>
        <fullName evidence="3">Dipicolinate synthase subunit DpsA</fullName>
    </submittedName>
</protein>
<sequence>MSLQKKLLILGGDARYLEAIRLLANKGVDITLMGYDQLQFQQKNVKIVNPEYFSYSHLDGVLLPVGGTDLEGKVEATYSDKTIHLTKEMLIQTPEHCSVYTGAANKYLEKLTNQTNRKLTKIFQSEDIAIRNSIPTAEGALHVAIEKTDTTIHDAKVMIIGFGRVGMTLARLFSAVGATVQVTVRNKTAAAKAYEMGLQHVWISDLQKKIKDIDICLNTVPAPVLNKQVIANLKKDCVIIDLASAPGGTDFAFAKKQNIKAIHALGLPGKTAPKTAGKIIGEAMYELLDDKINS</sequence>
<dbReference type="InterPro" id="IPR007698">
    <property type="entry name" value="AlaDH/PNT_NAD(H)-bd"/>
</dbReference>
<dbReference type="NCBIfam" id="TIGR02853">
    <property type="entry name" value="spore_dpaA"/>
    <property type="match status" value="1"/>
</dbReference>
<feature type="domain" description="Alanine dehydrogenase/pyridine nucleotide transhydrogenase NAD(H)-binding" evidence="1">
    <location>
        <begin position="152"/>
        <end position="249"/>
    </location>
</feature>
<evidence type="ECO:0000259" key="2">
    <source>
        <dbReference type="Pfam" id="PF16924"/>
    </source>
</evidence>
<evidence type="ECO:0000313" key="3">
    <source>
        <dbReference type="EMBL" id="MBD1224350.1"/>
    </source>
</evidence>
<proteinExistence type="predicted"/>
<dbReference type="Pfam" id="PF01262">
    <property type="entry name" value="AlaDh_PNT_C"/>
    <property type="match status" value="1"/>
</dbReference>
<reference evidence="3 4" key="1">
    <citation type="submission" date="2020-09" db="EMBL/GenBank/DDBJ databases">
        <title>Draft Genome Sequences of Oil-Oxidizing Bacteria Halomonas titanicae, Marinobacter lutaoensis, and Virgibacillus halodenitrificans Isolated from Highly Saline Environments.</title>
        <authorList>
            <person name="Grouzdev D.S."/>
            <person name="Sokolova D.S."/>
            <person name="Semenova E.M."/>
            <person name="Borzenkov I.A."/>
            <person name="Bidzhieva S.K."/>
            <person name="Poltaraus A.B."/>
            <person name="Nazina T.N."/>
        </authorList>
    </citation>
    <scope>NUCLEOTIDE SEQUENCE [LARGE SCALE GENOMIC DNA]</scope>
    <source>
        <strain evidence="3 4">VKM B-3472D</strain>
    </source>
</reference>
<evidence type="ECO:0000313" key="4">
    <source>
        <dbReference type="Proteomes" id="UP000621631"/>
    </source>
</evidence>
<dbReference type="InterPro" id="IPR036291">
    <property type="entry name" value="NAD(P)-bd_dom_sf"/>
</dbReference>
<gene>
    <name evidence="3" type="primary">dpsA</name>
    <name evidence="3" type="ORF">IC602_17195</name>
</gene>
<accession>A0ABR7VR15</accession>
<dbReference type="SUPFAM" id="SSF51735">
    <property type="entry name" value="NAD(P)-binding Rossmann-fold domains"/>
    <property type="match status" value="1"/>
</dbReference>
<feature type="domain" description="Dipicolinate synthase subunit A N-terminal" evidence="2">
    <location>
        <begin position="7"/>
        <end position="122"/>
    </location>
</feature>
<dbReference type="Pfam" id="PF16924">
    <property type="entry name" value="DpaA_N"/>
    <property type="match status" value="1"/>
</dbReference>
<organism evidence="3 4">
    <name type="scientific">Virgibacillus halodenitrificans</name>
    <name type="common">Bacillus halodenitrificans</name>
    <dbReference type="NCBI Taxonomy" id="1482"/>
    <lineage>
        <taxon>Bacteria</taxon>
        <taxon>Bacillati</taxon>
        <taxon>Bacillota</taxon>
        <taxon>Bacilli</taxon>
        <taxon>Bacillales</taxon>
        <taxon>Bacillaceae</taxon>
        <taxon>Virgibacillus</taxon>
    </lineage>
</organism>
<dbReference type="InterPro" id="IPR031629">
    <property type="entry name" value="DpaA_N"/>
</dbReference>